<evidence type="ECO:0000313" key="2">
    <source>
        <dbReference type="Proteomes" id="UP001162164"/>
    </source>
</evidence>
<reference evidence="1" key="1">
    <citation type="journal article" date="2023" name="Insect Mol. Biol.">
        <title>Genome sequencing provides insights into the evolution of gene families encoding plant cell wall-degrading enzymes in longhorned beetles.</title>
        <authorList>
            <person name="Shin N.R."/>
            <person name="Okamura Y."/>
            <person name="Kirsch R."/>
            <person name="Pauchet Y."/>
        </authorList>
    </citation>
    <scope>NUCLEOTIDE SEQUENCE</scope>
    <source>
        <strain evidence="1">MMC_N1</strain>
    </source>
</reference>
<dbReference type="Proteomes" id="UP001162164">
    <property type="component" value="Unassembled WGS sequence"/>
</dbReference>
<dbReference type="EMBL" id="JAPWTJ010000697">
    <property type="protein sequence ID" value="KAJ8976303.1"/>
    <property type="molecule type" value="Genomic_DNA"/>
</dbReference>
<sequence>MFLIETSNVNVIIYLKVSVTVSSLWTHCFTHLLILFPTGSCRRTRTCSGVQHLNYNKILKLRYKIRVYRLGKTRHFFTLRPKTSTKTVINNVMTRGTSLLALGFGIQTNPGESSRQTNIKRLSDRQSSTIAFIAKGLQGLRGAIFKLCGKTNQLLVAAKLYMILKRSLSKPFDMLSMVPESSFLVRCGSTEICRNDIAHSVLCGAITEHIRVLIATKTPERHKEVILKSYHHRADCYPT</sequence>
<proteinExistence type="predicted"/>
<accession>A0ABQ9JEB5</accession>
<gene>
    <name evidence="1" type="ORF">NQ317_010257</name>
</gene>
<protein>
    <submittedName>
        <fullName evidence="1">Uncharacterized protein</fullName>
    </submittedName>
</protein>
<keyword evidence="2" id="KW-1185">Reference proteome</keyword>
<name>A0ABQ9JEB5_9CUCU</name>
<organism evidence="1 2">
    <name type="scientific">Molorchus minor</name>
    <dbReference type="NCBI Taxonomy" id="1323400"/>
    <lineage>
        <taxon>Eukaryota</taxon>
        <taxon>Metazoa</taxon>
        <taxon>Ecdysozoa</taxon>
        <taxon>Arthropoda</taxon>
        <taxon>Hexapoda</taxon>
        <taxon>Insecta</taxon>
        <taxon>Pterygota</taxon>
        <taxon>Neoptera</taxon>
        <taxon>Endopterygota</taxon>
        <taxon>Coleoptera</taxon>
        <taxon>Polyphaga</taxon>
        <taxon>Cucujiformia</taxon>
        <taxon>Chrysomeloidea</taxon>
        <taxon>Cerambycidae</taxon>
        <taxon>Lamiinae</taxon>
        <taxon>Monochamini</taxon>
        <taxon>Molorchus</taxon>
    </lineage>
</organism>
<comment type="caution">
    <text evidence="1">The sequence shown here is derived from an EMBL/GenBank/DDBJ whole genome shotgun (WGS) entry which is preliminary data.</text>
</comment>
<evidence type="ECO:0000313" key="1">
    <source>
        <dbReference type="EMBL" id="KAJ8976303.1"/>
    </source>
</evidence>